<organism evidence="1 2">
    <name type="scientific">Streptomyces graminofaciens</name>
    <dbReference type="NCBI Taxonomy" id="68212"/>
    <lineage>
        <taxon>Bacteria</taxon>
        <taxon>Bacillati</taxon>
        <taxon>Actinomycetota</taxon>
        <taxon>Actinomycetes</taxon>
        <taxon>Kitasatosporales</taxon>
        <taxon>Streptomycetaceae</taxon>
        <taxon>Streptomyces</taxon>
    </lineage>
</organism>
<keyword evidence="2" id="KW-1185">Reference proteome</keyword>
<name>A0ABM7F5F7_9ACTN</name>
<gene>
    <name evidence="1" type="ORF">SGFS_024200</name>
</gene>
<evidence type="ECO:0000313" key="2">
    <source>
        <dbReference type="Proteomes" id="UP001321542"/>
    </source>
</evidence>
<proteinExistence type="predicted"/>
<dbReference type="EMBL" id="AP018448">
    <property type="protein sequence ID" value="BBC31126.1"/>
    <property type="molecule type" value="Genomic_DNA"/>
</dbReference>
<reference evidence="1 2" key="1">
    <citation type="journal article" date="2010" name="ChemBioChem">
        <title>Cloning and characterization of the biosynthetic gene cluster of 16-membered macrolide antibiotic FD-891: involvement of a dual functional cytochrome P450 monooxygenase catalyzing epoxidation and hydroxylation.</title>
        <authorList>
            <person name="Kudo F."/>
            <person name="Motegi A."/>
            <person name="Mizoue K."/>
            <person name="Eguchi T."/>
        </authorList>
    </citation>
    <scope>NUCLEOTIDE SEQUENCE [LARGE SCALE GENOMIC DNA]</scope>
    <source>
        <strain evidence="1 2">A-8890</strain>
    </source>
</reference>
<protein>
    <submittedName>
        <fullName evidence="1">Uncharacterized protein</fullName>
    </submittedName>
</protein>
<accession>A0ABM7F5F7</accession>
<dbReference type="RefSeq" id="WP_286249781.1">
    <property type="nucleotide sequence ID" value="NZ_AP018448.1"/>
</dbReference>
<dbReference type="Proteomes" id="UP001321542">
    <property type="component" value="Chromosome"/>
</dbReference>
<reference evidence="1 2" key="2">
    <citation type="journal article" date="2023" name="ChemBioChem">
        <title>Acyltransferase Domain Exchange between Two Independent Type I Polyketide Synthases in the Same Producer Strain of Macrolide Antibiotics.</title>
        <authorList>
            <person name="Kudo F."/>
            <person name="Kishikawa K."/>
            <person name="Tsuboi K."/>
            <person name="Kido T."/>
            <person name="Usui T."/>
            <person name="Hashimoto J."/>
            <person name="Shin-Ya K."/>
            <person name="Miyanaga A."/>
            <person name="Eguchi T."/>
        </authorList>
    </citation>
    <scope>NUCLEOTIDE SEQUENCE [LARGE SCALE GENOMIC DNA]</scope>
    <source>
        <strain evidence="1 2">A-8890</strain>
    </source>
</reference>
<sequence>MSRIAEAFDRTDIPLDGVILMTGRPTLGTPRITAGRGIVGITDVVDVNVAQATTPNAGIGVVVTAGGPASF</sequence>
<evidence type="ECO:0000313" key="1">
    <source>
        <dbReference type="EMBL" id="BBC31126.1"/>
    </source>
</evidence>